<sequence>MKVADPDTNDVVPSQCMGNRPSQTEDTRRLKRVPSGPRRSRWKPPRDDWAGHLVSRVLREARHTILEAVNIITVWSGGAGVFSEKPVNVWKALRGTVPKSVMPCCTSTSNVKSDGARPSWHHPVGCGTGVLHAFAHSGHLSTIALFAIPSAAPDSTWGLAISRLGMPGLPTILDSATPSRVMPAMPLALSP</sequence>
<evidence type="ECO:0000313" key="2">
    <source>
        <dbReference type="EMBL" id="RAH80752.1"/>
    </source>
</evidence>
<reference evidence="2 3" key="1">
    <citation type="submission" date="2018-02" db="EMBL/GenBank/DDBJ databases">
        <title>The genomes of Aspergillus section Nigri reveals drivers in fungal speciation.</title>
        <authorList>
            <consortium name="DOE Joint Genome Institute"/>
            <person name="Vesth T.C."/>
            <person name="Nybo J."/>
            <person name="Theobald S."/>
            <person name="Brandl J."/>
            <person name="Frisvad J.C."/>
            <person name="Nielsen K.F."/>
            <person name="Lyhne E.K."/>
            <person name="Kogle M.E."/>
            <person name="Kuo A."/>
            <person name="Riley R."/>
            <person name="Clum A."/>
            <person name="Nolan M."/>
            <person name="Lipzen A."/>
            <person name="Salamov A."/>
            <person name="Henrissat B."/>
            <person name="Wiebenga A."/>
            <person name="De vries R.P."/>
            <person name="Grigoriev I.V."/>
            <person name="Mortensen U.H."/>
            <person name="Andersen M.R."/>
            <person name="Baker S.E."/>
        </authorList>
    </citation>
    <scope>NUCLEOTIDE SEQUENCE [LARGE SCALE GENOMIC DNA]</scope>
    <source>
        <strain evidence="2 3">CBS 114.51</strain>
    </source>
</reference>
<dbReference type="RefSeq" id="XP_025526646.1">
    <property type="nucleotide sequence ID" value="XM_025670712.1"/>
</dbReference>
<organism evidence="2 3">
    <name type="scientific">Aspergillus japonicus CBS 114.51</name>
    <dbReference type="NCBI Taxonomy" id="1448312"/>
    <lineage>
        <taxon>Eukaryota</taxon>
        <taxon>Fungi</taxon>
        <taxon>Dikarya</taxon>
        <taxon>Ascomycota</taxon>
        <taxon>Pezizomycotina</taxon>
        <taxon>Eurotiomycetes</taxon>
        <taxon>Eurotiomycetidae</taxon>
        <taxon>Eurotiales</taxon>
        <taxon>Aspergillaceae</taxon>
        <taxon>Aspergillus</taxon>
        <taxon>Aspergillus subgen. Circumdati</taxon>
    </lineage>
</organism>
<protein>
    <submittedName>
        <fullName evidence="2">Uncharacterized protein</fullName>
    </submittedName>
</protein>
<dbReference type="Proteomes" id="UP000249497">
    <property type="component" value="Unassembled WGS sequence"/>
</dbReference>
<accession>A0A8T8WZC8</accession>
<feature type="region of interest" description="Disordered" evidence="1">
    <location>
        <begin position="1"/>
        <end position="46"/>
    </location>
</feature>
<name>A0A8T8WZC8_ASPJA</name>
<dbReference type="AlphaFoldDB" id="A0A8T8WZC8"/>
<proteinExistence type="predicted"/>
<gene>
    <name evidence="2" type="ORF">BO86DRAFT_380240</name>
</gene>
<dbReference type="GeneID" id="37174404"/>
<evidence type="ECO:0000313" key="3">
    <source>
        <dbReference type="Proteomes" id="UP000249497"/>
    </source>
</evidence>
<keyword evidence="3" id="KW-1185">Reference proteome</keyword>
<evidence type="ECO:0000256" key="1">
    <source>
        <dbReference type="SAM" id="MobiDB-lite"/>
    </source>
</evidence>
<dbReference type="EMBL" id="KZ824801">
    <property type="protein sequence ID" value="RAH80752.1"/>
    <property type="molecule type" value="Genomic_DNA"/>
</dbReference>